<sequence length="340" mass="38162">MMEVDVPPAVINLPWVEKYRPQSLDDMVSHEEIIKTLTRFVKSNKLPHLLFYGPPGTGKTSAILAVVNTMYSQKQRKSMVLELNASDDRGIGIVRDEIITFAQTKSLHLDKDSTDLKFVILDEADAMTKDAQNALRRVIEKYTANVRFCIICNYLSSIIPAIQSRCTRFRFAPLSLEHITPKLEYVIAEEKLKVTEDGKRAILKLCGGDMRRVLNILQSAAMAFSVIDENNVYVCVGQPTPKHIEKILQILMNDSFAACCRKLQEECGGQGYALVDVLTRLHDLIFELDLPSNVVICLIAALAETEQRLSVGTSDRIQIGGIVAAFMRSRRMIKEAAEMQ</sequence>
<dbReference type="Gene3D" id="1.20.272.10">
    <property type="match status" value="1"/>
</dbReference>
<evidence type="ECO:0000256" key="6">
    <source>
        <dbReference type="ARBA" id="ARBA00023242"/>
    </source>
</evidence>
<dbReference type="GO" id="GO:0006281">
    <property type="term" value="P:DNA repair"/>
    <property type="evidence" value="ECO:0007669"/>
    <property type="project" value="TreeGrafter"/>
</dbReference>
<dbReference type="EMBL" id="UYSL01022226">
    <property type="protein sequence ID" value="VDL80077.1"/>
    <property type="molecule type" value="Genomic_DNA"/>
</dbReference>
<dbReference type="Pfam" id="PF00004">
    <property type="entry name" value="AAA"/>
    <property type="match status" value="1"/>
</dbReference>
<evidence type="ECO:0000256" key="1">
    <source>
        <dbReference type="ARBA" id="ARBA00004123"/>
    </source>
</evidence>
<dbReference type="GO" id="GO:0005524">
    <property type="term" value="F:ATP binding"/>
    <property type="evidence" value="ECO:0007669"/>
    <property type="project" value="UniProtKB-KW"/>
</dbReference>
<dbReference type="GO" id="GO:0005663">
    <property type="term" value="C:DNA replication factor C complex"/>
    <property type="evidence" value="ECO:0007669"/>
    <property type="project" value="TreeGrafter"/>
</dbReference>
<dbReference type="SUPFAM" id="SSF52540">
    <property type="entry name" value="P-loop containing nucleoside triphosphate hydrolases"/>
    <property type="match status" value="1"/>
</dbReference>
<dbReference type="CDD" id="cd00009">
    <property type="entry name" value="AAA"/>
    <property type="match status" value="1"/>
</dbReference>
<organism evidence="11">
    <name type="scientific">Nippostrongylus brasiliensis</name>
    <name type="common">Rat hookworm</name>
    <dbReference type="NCBI Taxonomy" id="27835"/>
    <lineage>
        <taxon>Eukaryota</taxon>
        <taxon>Metazoa</taxon>
        <taxon>Ecdysozoa</taxon>
        <taxon>Nematoda</taxon>
        <taxon>Chromadorea</taxon>
        <taxon>Rhabditida</taxon>
        <taxon>Rhabditina</taxon>
        <taxon>Rhabditomorpha</taxon>
        <taxon>Strongyloidea</taxon>
        <taxon>Heligmosomidae</taxon>
        <taxon>Nippostrongylus</taxon>
    </lineage>
</organism>
<keyword evidence="4" id="KW-0547">Nucleotide-binding</keyword>
<dbReference type="Gene3D" id="3.40.50.300">
    <property type="entry name" value="P-loop containing nucleotide triphosphate hydrolases"/>
    <property type="match status" value="1"/>
</dbReference>
<dbReference type="InterPro" id="IPR008921">
    <property type="entry name" value="DNA_pol3_clamp-load_cplx_C"/>
</dbReference>
<dbReference type="PANTHER" id="PTHR11669:SF9">
    <property type="entry name" value="REPLICATION FACTOR C SUBUNIT 5"/>
    <property type="match status" value="1"/>
</dbReference>
<dbReference type="Gene3D" id="1.10.8.60">
    <property type="match status" value="1"/>
</dbReference>
<protein>
    <recommendedName>
        <fullName evidence="7">Activator 1 subunit 5</fullName>
    </recommendedName>
</protein>
<dbReference type="FunFam" id="1.20.272.10:FF:000004">
    <property type="entry name" value="Replication factor C subunit 5"/>
    <property type="match status" value="1"/>
</dbReference>
<dbReference type="GO" id="GO:0003689">
    <property type="term" value="F:DNA clamp loader activity"/>
    <property type="evidence" value="ECO:0007669"/>
    <property type="project" value="TreeGrafter"/>
</dbReference>
<comment type="subcellular location">
    <subcellularLocation>
        <location evidence="1">Nucleus</location>
    </subcellularLocation>
</comment>
<gene>
    <name evidence="9" type="ORF">NBR_LOCUS16482</name>
</gene>
<evidence type="ECO:0000313" key="10">
    <source>
        <dbReference type="Proteomes" id="UP000271162"/>
    </source>
</evidence>
<evidence type="ECO:0000256" key="7">
    <source>
        <dbReference type="ARBA" id="ARBA00080380"/>
    </source>
</evidence>
<dbReference type="GO" id="GO:0003677">
    <property type="term" value="F:DNA binding"/>
    <property type="evidence" value="ECO:0007669"/>
    <property type="project" value="InterPro"/>
</dbReference>
<evidence type="ECO:0000259" key="8">
    <source>
        <dbReference type="SMART" id="SM00382"/>
    </source>
</evidence>
<dbReference type="InterPro" id="IPR003959">
    <property type="entry name" value="ATPase_AAA_core"/>
</dbReference>
<dbReference type="Pfam" id="PF08542">
    <property type="entry name" value="Rep_fac_C"/>
    <property type="match status" value="1"/>
</dbReference>
<keyword evidence="5" id="KW-0067">ATP-binding</keyword>
<dbReference type="STRING" id="27835.A0A0N4YHW8"/>
<keyword evidence="10" id="KW-1185">Reference proteome</keyword>
<dbReference type="GO" id="GO:0016887">
    <property type="term" value="F:ATP hydrolysis activity"/>
    <property type="evidence" value="ECO:0007669"/>
    <property type="project" value="InterPro"/>
</dbReference>
<dbReference type="AlphaFoldDB" id="A0A0N4YHW8"/>
<proteinExistence type="inferred from homology"/>
<evidence type="ECO:0000256" key="2">
    <source>
        <dbReference type="ARBA" id="ARBA00005378"/>
    </source>
</evidence>
<comment type="similarity">
    <text evidence="2">Belongs to the activator 1 small subunits family.</text>
</comment>
<dbReference type="NCBIfam" id="NF001679">
    <property type="entry name" value="PRK00440.1"/>
    <property type="match status" value="1"/>
</dbReference>
<name>A0A0N4YHW8_NIPBR</name>
<reference evidence="9 10" key="2">
    <citation type="submission" date="2018-11" db="EMBL/GenBank/DDBJ databases">
        <authorList>
            <consortium name="Pathogen Informatics"/>
        </authorList>
    </citation>
    <scope>NUCLEOTIDE SEQUENCE [LARGE SCALE GENOMIC DNA]</scope>
</reference>
<accession>A0A0N4YHW8</accession>
<evidence type="ECO:0000256" key="3">
    <source>
        <dbReference type="ARBA" id="ARBA00022705"/>
    </source>
</evidence>
<dbReference type="FunFam" id="3.40.50.300:FF:000129">
    <property type="entry name" value="Replication factor C subunit 5"/>
    <property type="match status" value="1"/>
</dbReference>
<dbReference type="InterPro" id="IPR027417">
    <property type="entry name" value="P-loop_NTPase"/>
</dbReference>
<dbReference type="SUPFAM" id="SSF48019">
    <property type="entry name" value="post-AAA+ oligomerization domain-like"/>
    <property type="match status" value="1"/>
</dbReference>
<dbReference type="SMART" id="SM00382">
    <property type="entry name" value="AAA"/>
    <property type="match status" value="1"/>
</dbReference>
<dbReference type="InterPro" id="IPR003593">
    <property type="entry name" value="AAA+_ATPase"/>
</dbReference>
<dbReference type="OMA" id="AEDNLPW"/>
<dbReference type="PANTHER" id="PTHR11669">
    <property type="entry name" value="REPLICATION FACTOR C / DNA POLYMERASE III GAMMA-TAU SUBUNIT"/>
    <property type="match status" value="1"/>
</dbReference>
<dbReference type="FunFam" id="1.10.8.60:FF:000028">
    <property type="entry name" value="Replication factor C subunit 5"/>
    <property type="match status" value="1"/>
</dbReference>
<evidence type="ECO:0000256" key="5">
    <source>
        <dbReference type="ARBA" id="ARBA00022840"/>
    </source>
</evidence>
<reference evidence="11" key="1">
    <citation type="submission" date="2017-02" db="UniProtKB">
        <authorList>
            <consortium name="WormBaseParasite"/>
        </authorList>
    </citation>
    <scope>IDENTIFICATION</scope>
</reference>
<dbReference type="CDD" id="cd18140">
    <property type="entry name" value="HLD_clamp_RFC"/>
    <property type="match status" value="1"/>
</dbReference>
<evidence type="ECO:0000313" key="11">
    <source>
        <dbReference type="WBParaSite" id="NBR_0001648101-mRNA-1"/>
    </source>
</evidence>
<keyword evidence="3" id="KW-0235">DNA replication</keyword>
<dbReference type="Proteomes" id="UP000271162">
    <property type="component" value="Unassembled WGS sequence"/>
</dbReference>
<evidence type="ECO:0000256" key="4">
    <source>
        <dbReference type="ARBA" id="ARBA00022741"/>
    </source>
</evidence>
<evidence type="ECO:0000313" key="9">
    <source>
        <dbReference type="EMBL" id="VDL80077.1"/>
    </source>
</evidence>
<keyword evidence="6" id="KW-0539">Nucleus</keyword>
<dbReference type="WBParaSite" id="NBR_0001648101-mRNA-1">
    <property type="protein sequence ID" value="NBR_0001648101-mRNA-1"/>
    <property type="gene ID" value="NBR_0001648101"/>
</dbReference>
<dbReference type="GO" id="GO:0006261">
    <property type="term" value="P:DNA-templated DNA replication"/>
    <property type="evidence" value="ECO:0007669"/>
    <property type="project" value="TreeGrafter"/>
</dbReference>
<dbReference type="GO" id="GO:0005634">
    <property type="term" value="C:nucleus"/>
    <property type="evidence" value="ECO:0007669"/>
    <property type="project" value="UniProtKB-SubCell"/>
</dbReference>
<dbReference type="InterPro" id="IPR050238">
    <property type="entry name" value="DNA_Rep/Repair_Clamp_Loader"/>
</dbReference>
<dbReference type="InterPro" id="IPR047854">
    <property type="entry name" value="RFC_lid"/>
</dbReference>
<dbReference type="InterPro" id="IPR013748">
    <property type="entry name" value="Rep_factorC_C"/>
</dbReference>
<feature type="domain" description="AAA+ ATPase" evidence="8">
    <location>
        <begin position="45"/>
        <end position="177"/>
    </location>
</feature>